<protein>
    <submittedName>
        <fullName evidence="1">Uncharacterized protein</fullName>
    </submittedName>
</protein>
<evidence type="ECO:0000313" key="2">
    <source>
        <dbReference type="Proteomes" id="UP000179807"/>
    </source>
</evidence>
<dbReference type="Proteomes" id="UP000179807">
    <property type="component" value="Unassembled WGS sequence"/>
</dbReference>
<proteinExistence type="predicted"/>
<dbReference type="VEuPathDB" id="TrichDB:TRFO_23064"/>
<reference evidence="1" key="1">
    <citation type="submission" date="2016-10" db="EMBL/GenBank/DDBJ databases">
        <authorList>
            <person name="Benchimol M."/>
            <person name="Almeida L.G."/>
            <person name="Vasconcelos A.T."/>
            <person name="Perreira-Neves A."/>
            <person name="Rosa I.A."/>
            <person name="Tasca T."/>
            <person name="Bogo M.R."/>
            <person name="de Souza W."/>
        </authorList>
    </citation>
    <scope>NUCLEOTIDE SEQUENCE [LARGE SCALE GENOMIC DNA]</scope>
    <source>
        <strain evidence="1">K</strain>
    </source>
</reference>
<dbReference type="RefSeq" id="XP_068361594.1">
    <property type="nucleotide sequence ID" value="XM_068502936.1"/>
</dbReference>
<organism evidence="1 2">
    <name type="scientific">Tritrichomonas foetus</name>
    <dbReference type="NCBI Taxonomy" id="1144522"/>
    <lineage>
        <taxon>Eukaryota</taxon>
        <taxon>Metamonada</taxon>
        <taxon>Parabasalia</taxon>
        <taxon>Tritrichomonadida</taxon>
        <taxon>Tritrichomonadidae</taxon>
        <taxon>Tritrichomonas</taxon>
    </lineage>
</organism>
<dbReference type="PANTHER" id="PTHR31855:SF2">
    <property type="entry name" value="GUANINE NUCLEOTIDE EXCHANGE FACTOR C9ORF72"/>
    <property type="match status" value="1"/>
</dbReference>
<dbReference type="EMBL" id="MLAK01000667">
    <property type="protein sequence ID" value="OHT08458.1"/>
    <property type="molecule type" value="Genomic_DNA"/>
</dbReference>
<sequence>MSMDINHTQIRLDTDHPFYSASVASYDMKSGIHIVYSWDFETEKTIINECEFFKVPLLNVHHRQKEQLMKQYPTTIVNNESLNTSMISVLFRHQLLKNIIFYSFAFFIRYDKLSRINDNCNVNDLLTSRAIELTSRIQFYIVNDLPLLSLTPKIQKVTDEVAGIINSGLLSTYPNTSIFNNAYSNSSDIQFLSIALTAHLESQMTTVIEIDEKKNCDNSPLFAFLSLFLLPSQKQLSSSKIRSNPIPGLFLQCVSPRSLLPIEILLKFNRPWTWIRVNKKQIFKSRDIETHKAAYNLYRDSVVLKPDIKDEEIKARTQRCKKKDECYEEIKGTEWTLLTIKLLLKIPNHMIRTIANQKLNELLQKAVSLINATDYYLSKIEGCFLQPNQVKEVCNSLNISEEEKELIIPLANIFDKQICNRLCTLREEVLKQMVVMV</sequence>
<dbReference type="OrthoDB" id="10574715at2759"/>
<dbReference type="InterPro" id="IPR027819">
    <property type="entry name" value="C9orf72"/>
</dbReference>
<dbReference type="Pfam" id="PF15019">
    <property type="entry name" value="C9orf72-like"/>
    <property type="match status" value="1"/>
</dbReference>
<dbReference type="PANTHER" id="PTHR31855">
    <property type="entry name" value="GUANINE NUCLEOTIDE EXCHANGE C9ORF72"/>
    <property type="match status" value="1"/>
</dbReference>
<dbReference type="PROSITE" id="PS51835">
    <property type="entry name" value="DENN_C9ORF72"/>
    <property type="match status" value="1"/>
</dbReference>
<dbReference type="GeneID" id="94837640"/>
<dbReference type="GO" id="GO:0005085">
    <property type="term" value="F:guanyl-nucleotide exchange factor activity"/>
    <property type="evidence" value="ECO:0007669"/>
    <property type="project" value="InterPro"/>
</dbReference>
<dbReference type="AlphaFoldDB" id="A0A1J4KBW8"/>
<gene>
    <name evidence="1" type="ORF">TRFO_23064</name>
</gene>
<evidence type="ECO:0000313" key="1">
    <source>
        <dbReference type="EMBL" id="OHT08458.1"/>
    </source>
</evidence>
<accession>A0A1J4KBW8</accession>
<keyword evidence="2" id="KW-1185">Reference proteome</keyword>
<comment type="caution">
    <text evidence="1">The sequence shown here is derived from an EMBL/GenBank/DDBJ whole genome shotgun (WGS) entry which is preliminary data.</text>
</comment>
<name>A0A1J4KBW8_9EUKA</name>